<dbReference type="OrthoDB" id="9804395at2"/>
<feature type="domain" description="SGNH hydrolase-type esterase" evidence="2">
    <location>
        <begin position="74"/>
        <end position="251"/>
    </location>
</feature>
<keyword evidence="1" id="KW-0812">Transmembrane</keyword>
<dbReference type="RefSeq" id="WP_035848743.1">
    <property type="nucleotide sequence ID" value="NZ_KK073874.1"/>
</dbReference>
<evidence type="ECO:0000259" key="2">
    <source>
        <dbReference type="Pfam" id="PF13472"/>
    </source>
</evidence>
<evidence type="ECO:0000256" key="1">
    <source>
        <dbReference type="SAM" id="Phobius"/>
    </source>
</evidence>
<name>A0A010ZMS2_9ACTN</name>
<dbReference type="InterPro" id="IPR013830">
    <property type="entry name" value="SGNH_hydro"/>
</dbReference>
<protein>
    <submittedName>
        <fullName evidence="3">Lysophospholipase L1-like esterase</fullName>
    </submittedName>
</protein>
<feature type="transmembrane region" description="Helical" evidence="1">
    <location>
        <begin position="12"/>
        <end position="33"/>
    </location>
</feature>
<dbReference type="InterPro" id="IPR036514">
    <property type="entry name" value="SGNH_hydro_sf"/>
</dbReference>
<dbReference type="Proteomes" id="UP000021053">
    <property type="component" value="Unassembled WGS sequence"/>
</dbReference>
<keyword evidence="4" id="KW-1185">Reference proteome</keyword>
<comment type="caution">
    <text evidence="3">The sequence shown here is derived from an EMBL/GenBank/DDBJ whole genome shotgun (WGS) entry which is preliminary data.</text>
</comment>
<dbReference type="PANTHER" id="PTHR30383:SF5">
    <property type="entry name" value="SGNH HYDROLASE-TYPE ESTERASE DOMAIN-CONTAINING PROTEIN"/>
    <property type="match status" value="1"/>
</dbReference>
<dbReference type="CDD" id="cd01836">
    <property type="entry name" value="FeeA_FeeB_like"/>
    <property type="match status" value="1"/>
</dbReference>
<dbReference type="PATRIC" id="fig|927661.3.peg.1015"/>
<dbReference type="InterPro" id="IPR051532">
    <property type="entry name" value="Ester_Hydrolysis_Enzymes"/>
</dbReference>
<dbReference type="PANTHER" id="PTHR30383">
    <property type="entry name" value="THIOESTERASE 1/PROTEASE 1/LYSOPHOSPHOLIPASE L1"/>
    <property type="match status" value="1"/>
</dbReference>
<dbReference type="Gene3D" id="3.40.50.1110">
    <property type="entry name" value="SGNH hydrolase"/>
    <property type="match status" value="1"/>
</dbReference>
<keyword evidence="1" id="KW-0472">Membrane</keyword>
<dbReference type="Pfam" id="PF13472">
    <property type="entry name" value="Lipase_GDSL_2"/>
    <property type="match status" value="1"/>
</dbReference>
<sequence>MDGRVLHAKQVAIGAAFGGGGLGLLSAAFYGLLLGQANLARRAIQPLEAGPPPADGRYTPPTGASSGPAVQLALLGDSSMVGYGVDDVAQTPGALFGTALARLADRPVDVVSAAVVGARSVDLAVQVDYVLAQPQRPQLALIFIGGNDVTHKTRPSIAVGQLKRAVRRLVDSGVDVVVGTCPDLGTIRPIPQPLRYIVRRWSRDLAAAQTVATVEAGGRTVSLGDLLGAEFAANPVEMFSPDRFHPSAAGYGRAVDAMLPSAAAALGIGSAATDEPRPERGEGVRSLVDAAVAAAEAAGTEVAPAEVAGRERGPWGRWVELRHRIRLFGGTPTVGTAPEAPPADAALGMA</sequence>
<accession>A0A010ZMS2</accession>
<dbReference type="GO" id="GO:0004622">
    <property type="term" value="F:phosphatidylcholine lysophospholipase activity"/>
    <property type="evidence" value="ECO:0007669"/>
    <property type="project" value="TreeGrafter"/>
</dbReference>
<proteinExistence type="predicted"/>
<dbReference type="SUPFAM" id="SSF52266">
    <property type="entry name" value="SGNH hydrolase"/>
    <property type="match status" value="1"/>
</dbReference>
<dbReference type="HOGENOM" id="CLU_050180_0_1_11"/>
<reference evidence="3 4" key="1">
    <citation type="submission" date="2013-07" db="EMBL/GenBank/DDBJ databases">
        <authorList>
            <consortium name="DOE Joint Genome Institute"/>
            <person name="Eisen J."/>
            <person name="Huntemann M."/>
            <person name="Han J."/>
            <person name="Chen A."/>
            <person name="Kyrpides N."/>
            <person name="Mavromatis K."/>
            <person name="Markowitz V."/>
            <person name="Palaniappan K."/>
            <person name="Ivanova N."/>
            <person name="Schaumberg A."/>
            <person name="Pati A."/>
            <person name="Liolios K."/>
            <person name="Nordberg H.P."/>
            <person name="Cantor M.N."/>
            <person name="Hua S.X."/>
            <person name="Woyke T."/>
        </authorList>
    </citation>
    <scope>NUCLEOTIDE SEQUENCE [LARGE SCALE GENOMIC DNA]</scope>
    <source>
        <strain evidence="3 4">DSM 44712</strain>
    </source>
</reference>
<keyword evidence="1" id="KW-1133">Transmembrane helix</keyword>
<gene>
    <name evidence="3" type="ORF">CryarDRAFT_1034</name>
</gene>
<dbReference type="AlphaFoldDB" id="A0A010ZMS2"/>
<dbReference type="EMBL" id="JFBT01000001">
    <property type="protein sequence ID" value="EXG79979.1"/>
    <property type="molecule type" value="Genomic_DNA"/>
</dbReference>
<evidence type="ECO:0000313" key="3">
    <source>
        <dbReference type="EMBL" id="EXG79979.1"/>
    </source>
</evidence>
<organism evidence="3 4">
    <name type="scientific">Cryptosporangium arvum DSM 44712</name>
    <dbReference type="NCBI Taxonomy" id="927661"/>
    <lineage>
        <taxon>Bacteria</taxon>
        <taxon>Bacillati</taxon>
        <taxon>Actinomycetota</taxon>
        <taxon>Actinomycetes</taxon>
        <taxon>Cryptosporangiales</taxon>
        <taxon>Cryptosporangiaceae</taxon>
        <taxon>Cryptosporangium</taxon>
    </lineage>
</organism>
<evidence type="ECO:0000313" key="4">
    <source>
        <dbReference type="Proteomes" id="UP000021053"/>
    </source>
</evidence>